<name>A0A3S1D4K7_9CYAN</name>
<proteinExistence type="predicted"/>
<reference evidence="1" key="2">
    <citation type="journal article" date="2019" name="Genome Biol. Evol.">
        <title>Day and night: Metabolic profiles and evolutionary relationships of six axenic non-marine cyanobacteria.</title>
        <authorList>
            <person name="Will S.E."/>
            <person name="Henke P."/>
            <person name="Boedeker C."/>
            <person name="Huang S."/>
            <person name="Brinkmann H."/>
            <person name="Rohde M."/>
            <person name="Jarek M."/>
            <person name="Friedl T."/>
            <person name="Seufert S."/>
            <person name="Schumacher M."/>
            <person name="Overmann J."/>
            <person name="Neumann-Schaal M."/>
            <person name="Petersen J."/>
        </authorList>
    </citation>
    <scope>NUCLEOTIDE SEQUENCE [LARGE SCALE GENOMIC DNA]</scope>
    <source>
        <strain evidence="1">PCC 7102</strain>
    </source>
</reference>
<protein>
    <submittedName>
        <fullName evidence="1">Uncharacterized protein</fullName>
    </submittedName>
</protein>
<organism evidence="1 2">
    <name type="scientific">Dulcicalothrix desertica PCC 7102</name>
    <dbReference type="NCBI Taxonomy" id="232991"/>
    <lineage>
        <taxon>Bacteria</taxon>
        <taxon>Bacillati</taxon>
        <taxon>Cyanobacteriota</taxon>
        <taxon>Cyanophyceae</taxon>
        <taxon>Nostocales</taxon>
        <taxon>Calotrichaceae</taxon>
        <taxon>Dulcicalothrix</taxon>
    </lineage>
</organism>
<sequence length="67" mass="7533">MTTREFYPSQNLEFSQLLSTIEEWTALIRIKGLNTALQVCSFDVVDGLDNAPSAILKLFNGDKKVKI</sequence>
<reference evidence="1" key="1">
    <citation type="submission" date="2018-12" db="EMBL/GenBank/DDBJ databases">
        <authorList>
            <person name="Will S."/>
            <person name="Neumann-Schaal M."/>
            <person name="Henke P."/>
        </authorList>
    </citation>
    <scope>NUCLEOTIDE SEQUENCE</scope>
    <source>
        <strain evidence="1">PCC 7102</strain>
    </source>
</reference>
<dbReference type="Proteomes" id="UP000271624">
    <property type="component" value="Unassembled WGS sequence"/>
</dbReference>
<dbReference type="RefSeq" id="WP_127083393.1">
    <property type="nucleotide sequence ID" value="NZ_RSCL01000013.1"/>
</dbReference>
<keyword evidence="2" id="KW-1185">Reference proteome</keyword>
<gene>
    <name evidence="1" type="ORF">DSM106972_050610</name>
</gene>
<dbReference type="EMBL" id="RSCL01000013">
    <property type="protein sequence ID" value="RUT03422.1"/>
    <property type="molecule type" value="Genomic_DNA"/>
</dbReference>
<evidence type="ECO:0000313" key="1">
    <source>
        <dbReference type="EMBL" id="RUT03422.1"/>
    </source>
</evidence>
<comment type="caution">
    <text evidence="1">The sequence shown here is derived from an EMBL/GenBank/DDBJ whole genome shotgun (WGS) entry which is preliminary data.</text>
</comment>
<dbReference type="AlphaFoldDB" id="A0A3S1D4K7"/>
<evidence type="ECO:0000313" key="2">
    <source>
        <dbReference type="Proteomes" id="UP000271624"/>
    </source>
</evidence>
<accession>A0A3S1D4K7</accession>